<accession>A0A151LJU0</accession>
<sequence>SDKGVIDATD</sequence>
<evidence type="ECO:0000313" key="1">
    <source>
        <dbReference type="EMBL" id="KYN99258.1"/>
    </source>
</evidence>
<reference evidence="1 2" key="1">
    <citation type="journal article" date="2016" name="Nat. Commun.">
        <title>Genomes of cryptic chimpanzee Plasmodium species reveal key evolutionary events leading to human malaria.</title>
        <authorList>
            <person name="Sundararaman S.A."/>
            <person name="Plenderleith L.J."/>
            <person name="Liu W."/>
            <person name="Loy D.E."/>
            <person name="Learn G.H."/>
            <person name="Li Y."/>
            <person name="Shaw K.S."/>
            <person name="Ayouba A."/>
            <person name="Peeters M."/>
            <person name="Speede S."/>
            <person name="Shaw G.M."/>
            <person name="Bushman F.D."/>
            <person name="Brisson D."/>
            <person name="Rayner J.C."/>
            <person name="Sharp P.M."/>
            <person name="Hahn B.H."/>
        </authorList>
    </citation>
    <scope>NUCLEOTIDE SEQUENCE [LARGE SCALE GENOMIC DNA]</scope>
    <source>
        <strain evidence="1 2">SY57</strain>
    </source>
</reference>
<organism evidence="1 2">
    <name type="scientific">Plasmodium reichenowi</name>
    <dbReference type="NCBI Taxonomy" id="5854"/>
    <lineage>
        <taxon>Eukaryota</taxon>
        <taxon>Sar</taxon>
        <taxon>Alveolata</taxon>
        <taxon>Apicomplexa</taxon>
        <taxon>Aconoidasida</taxon>
        <taxon>Haemosporida</taxon>
        <taxon>Plasmodiidae</taxon>
        <taxon>Plasmodium</taxon>
        <taxon>Plasmodium (Laverania)</taxon>
    </lineage>
</organism>
<proteinExistence type="predicted"/>
<comment type="caution">
    <text evidence="1">The sequence shown here is derived from an EMBL/GenBank/DDBJ whole genome shotgun (WGS) entry which is preliminary data.</text>
</comment>
<dbReference type="RefSeq" id="XP_019970565.1">
    <property type="nucleotide sequence ID" value="XM_020114726.1"/>
</dbReference>
<protein>
    <submittedName>
        <fullName evidence="1">Meiotic recombination protein DMC1, putative</fullName>
    </submittedName>
</protein>
<gene>
    <name evidence="1" type="ORF">PRSY57_0816100</name>
</gene>
<dbReference type="Proteomes" id="UP000076359">
    <property type="component" value="Unassembled WGS sequence"/>
</dbReference>
<dbReference type="EMBL" id="LVLA01000009">
    <property type="protein sequence ID" value="KYN99258.1"/>
    <property type="molecule type" value="Genomic_DNA"/>
</dbReference>
<dbReference type="GeneID" id="24530703"/>
<name>A0A151LJU0_PLARE</name>
<evidence type="ECO:0000313" key="2">
    <source>
        <dbReference type="Proteomes" id="UP000076359"/>
    </source>
</evidence>
<feature type="non-terminal residue" evidence="1">
    <location>
        <position position="1"/>
    </location>
</feature>